<proteinExistence type="predicted"/>
<accession>A0A168NJJ1</accession>
<dbReference type="OrthoDB" id="2370938at2759"/>
<evidence type="ECO:0000313" key="1">
    <source>
        <dbReference type="EMBL" id="SAM00661.1"/>
    </source>
</evidence>
<dbReference type="AlphaFoldDB" id="A0A168NJJ1"/>
<name>A0A168NJJ1_ABSGL</name>
<dbReference type="Proteomes" id="UP000078561">
    <property type="component" value="Unassembled WGS sequence"/>
</dbReference>
<dbReference type="EMBL" id="LT553376">
    <property type="protein sequence ID" value="SAM00661.1"/>
    <property type="molecule type" value="Genomic_DNA"/>
</dbReference>
<keyword evidence="2" id="KW-1185">Reference proteome</keyword>
<gene>
    <name evidence="1" type="primary">ABSGL_06377.1 scaffold 8296</name>
</gene>
<protein>
    <submittedName>
        <fullName evidence="1">Uncharacterized protein</fullName>
    </submittedName>
</protein>
<dbReference type="InParanoid" id="A0A168NJJ1"/>
<sequence>MQVLIVSKFQDTQVGSVRMVLSVAFPSSSHPSSPEVLSSPDDRTTLAQLIKYPHLTKSSHMSPQLAVSPALSAVCVREVDHSIWEYIQAHTDFLPQQQQEQQHHSSQLPSQRRAWCQESSTDTVAQKRRHGKALSGDGIAFSLDLSQAFHQLQLAIFDSKWKFSLEDHVHLALTSTSVLLLSRNRHPEYVKACFGYNNWNAAIDFIEDKYGIKRHAMPLEDVNSLLAIADKSFTESDRSRTSGHRNQIAATGVPHPQICNAFLFSHDKTDPNNDTYLRWTNESTLEAKIVNDSTGRPDFCITKSCGVKWSASVGYGEAKPASREHDNYLVCKDLMKVAVFCKEVLDSQVMEGMMGIQVVVPDSLDGLPSLITEVSKMMKVLDAFDRVCVPASNIEATSNRRATTITMEKFDNLFTKSKNSKIPCHIKLRHN</sequence>
<evidence type="ECO:0000313" key="2">
    <source>
        <dbReference type="Proteomes" id="UP000078561"/>
    </source>
</evidence>
<organism evidence="1">
    <name type="scientific">Absidia glauca</name>
    <name type="common">Pin mould</name>
    <dbReference type="NCBI Taxonomy" id="4829"/>
    <lineage>
        <taxon>Eukaryota</taxon>
        <taxon>Fungi</taxon>
        <taxon>Fungi incertae sedis</taxon>
        <taxon>Mucoromycota</taxon>
        <taxon>Mucoromycotina</taxon>
        <taxon>Mucoromycetes</taxon>
        <taxon>Mucorales</taxon>
        <taxon>Cunninghamellaceae</taxon>
        <taxon>Absidia</taxon>
    </lineage>
</organism>
<reference evidence="1" key="1">
    <citation type="submission" date="2016-04" db="EMBL/GenBank/DDBJ databases">
        <authorList>
            <person name="Evans L.H."/>
            <person name="Alamgir A."/>
            <person name="Owens N."/>
            <person name="Weber N.D."/>
            <person name="Virtaneva K."/>
            <person name="Barbian K."/>
            <person name="Babar A."/>
            <person name="Rosenke K."/>
        </authorList>
    </citation>
    <scope>NUCLEOTIDE SEQUENCE [LARGE SCALE GENOMIC DNA]</scope>
    <source>
        <strain evidence="1">CBS 101.48</strain>
    </source>
</reference>